<feature type="region of interest" description="Disordered" evidence="5">
    <location>
        <begin position="336"/>
        <end position="359"/>
    </location>
</feature>
<feature type="compositionally biased region" description="Basic and acidic residues" evidence="5">
    <location>
        <begin position="87"/>
        <end position="104"/>
    </location>
</feature>
<evidence type="ECO:0000256" key="1">
    <source>
        <dbReference type="ARBA" id="ARBA00004141"/>
    </source>
</evidence>
<protein>
    <submittedName>
        <fullName evidence="7">SPOSA6832_04585-mRNA-1:cds</fullName>
    </submittedName>
</protein>
<feature type="compositionally biased region" description="Low complexity" evidence="5">
    <location>
        <begin position="336"/>
        <end position="352"/>
    </location>
</feature>
<feature type="region of interest" description="Disordered" evidence="5">
    <location>
        <begin position="397"/>
        <end position="428"/>
    </location>
</feature>
<dbReference type="GO" id="GO:0000139">
    <property type="term" value="C:Golgi membrane"/>
    <property type="evidence" value="ECO:0007669"/>
    <property type="project" value="InterPro"/>
</dbReference>
<dbReference type="GO" id="GO:0015165">
    <property type="term" value="F:pyrimidine nucleotide-sugar transmembrane transporter activity"/>
    <property type="evidence" value="ECO:0007669"/>
    <property type="project" value="InterPro"/>
</dbReference>
<evidence type="ECO:0000313" key="8">
    <source>
        <dbReference type="Proteomes" id="UP000243876"/>
    </source>
</evidence>
<evidence type="ECO:0000313" key="7">
    <source>
        <dbReference type="EMBL" id="CEQ42736.1"/>
    </source>
</evidence>
<accession>A0A0D6ESJ1</accession>
<keyword evidence="3 6" id="KW-1133">Transmembrane helix</keyword>
<keyword evidence="2 6" id="KW-0812">Transmembrane</keyword>
<comment type="subcellular location">
    <subcellularLocation>
        <location evidence="1">Membrane</location>
        <topology evidence="1">Multi-pass membrane protein</topology>
    </subcellularLocation>
</comment>
<feature type="non-terminal residue" evidence="7">
    <location>
        <position position="1"/>
    </location>
</feature>
<feature type="transmembrane region" description="Helical" evidence="6">
    <location>
        <begin position="312"/>
        <end position="331"/>
    </location>
</feature>
<evidence type="ECO:0000256" key="5">
    <source>
        <dbReference type="SAM" id="MobiDB-lite"/>
    </source>
</evidence>
<organism evidence="7 8">
    <name type="scientific">Sporidiobolus salmonicolor</name>
    <name type="common">Yeast-like fungus</name>
    <name type="synonym">Sporobolomyces salmonicolor</name>
    <dbReference type="NCBI Taxonomy" id="5005"/>
    <lineage>
        <taxon>Eukaryota</taxon>
        <taxon>Fungi</taxon>
        <taxon>Dikarya</taxon>
        <taxon>Basidiomycota</taxon>
        <taxon>Pucciniomycotina</taxon>
        <taxon>Microbotryomycetes</taxon>
        <taxon>Sporidiobolales</taxon>
        <taxon>Sporidiobolaceae</taxon>
        <taxon>Sporobolomyces</taxon>
    </lineage>
</organism>
<feature type="transmembrane region" description="Helical" evidence="6">
    <location>
        <begin position="515"/>
        <end position="538"/>
    </location>
</feature>
<dbReference type="Proteomes" id="UP000243876">
    <property type="component" value="Unassembled WGS sequence"/>
</dbReference>
<evidence type="ECO:0000256" key="4">
    <source>
        <dbReference type="ARBA" id="ARBA00023136"/>
    </source>
</evidence>
<feature type="compositionally biased region" description="Low complexity" evidence="5">
    <location>
        <begin position="163"/>
        <end position="179"/>
    </location>
</feature>
<feature type="transmembrane region" description="Helical" evidence="6">
    <location>
        <begin position="366"/>
        <end position="386"/>
    </location>
</feature>
<dbReference type="InterPro" id="IPR007271">
    <property type="entry name" value="Nuc_sug_transpt"/>
</dbReference>
<dbReference type="AlphaFoldDB" id="A0A0D6ESJ1"/>
<proteinExistence type="predicted"/>
<reference evidence="8" key="1">
    <citation type="submission" date="2015-02" db="EMBL/GenBank/DDBJ databases">
        <authorList>
            <person name="Gon?alves P."/>
        </authorList>
    </citation>
    <scope>NUCLEOTIDE SEQUENCE [LARGE SCALE GENOMIC DNA]</scope>
</reference>
<evidence type="ECO:0000256" key="6">
    <source>
        <dbReference type="SAM" id="Phobius"/>
    </source>
</evidence>
<evidence type="ECO:0000256" key="3">
    <source>
        <dbReference type="ARBA" id="ARBA00022989"/>
    </source>
</evidence>
<gene>
    <name evidence="7" type="primary">SPOSA6832_04585</name>
</gene>
<evidence type="ECO:0000256" key="2">
    <source>
        <dbReference type="ARBA" id="ARBA00022692"/>
    </source>
</evidence>
<dbReference type="Pfam" id="PF04142">
    <property type="entry name" value="Nuc_sug_transp"/>
    <property type="match status" value="2"/>
</dbReference>
<keyword evidence="8" id="KW-1185">Reference proteome</keyword>
<feature type="region of interest" description="Disordered" evidence="5">
    <location>
        <begin position="129"/>
        <end position="148"/>
    </location>
</feature>
<feature type="compositionally biased region" description="Low complexity" evidence="5">
    <location>
        <begin position="402"/>
        <end position="428"/>
    </location>
</feature>
<feature type="region of interest" description="Disordered" evidence="5">
    <location>
        <begin position="153"/>
        <end position="187"/>
    </location>
</feature>
<feature type="transmembrane region" description="Helical" evidence="6">
    <location>
        <begin position="451"/>
        <end position="472"/>
    </location>
</feature>
<feature type="compositionally biased region" description="Pro residues" evidence="5">
    <location>
        <begin position="210"/>
        <end position="220"/>
    </location>
</feature>
<dbReference type="OrthoDB" id="408493at2759"/>
<feature type="region of interest" description="Disordered" evidence="5">
    <location>
        <begin position="87"/>
        <end position="117"/>
    </location>
</feature>
<feature type="transmembrane region" description="Helical" evidence="6">
    <location>
        <begin position="39"/>
        <end position="59"/>
    </location>
</feature>
<sequence length="542" mass="58318">MAPLTRPALLSLVALTLHYSVLSLVLHYSRTLPGPRYHASSAIFLTELGKILVSLALVLRTGELRGYVRERARIRAQCEVGRVMDEVREQEKERERRKERAQEEEKGDAESDDGWVGIGMDEIAREETLELLPNAKGKDKDLRDGDGWKENTVVPVTLHRRTSSQSLSSSKSTSPTSRTGPGPCLSINVSRAQSYAPSTSAPTLALIPATPAPEPSPTRFPDPSSLYPERPLHDPWADRTVLDDLVDPEWWRTLRATVFGPGCWKLAVLAALFFFQGNAQYIASGNLSIPATAMCSVILLNRALTRQQWMALFILTFGVGLVQLFSVLSSATPPSPALPATTAPSSPRSSALEALSPHSTQPPNQALGLAAVVAACLSSGFASCYFERILKVPLSAPPSSPLVPTSPSSSPLMTTASTTATSPTLPSTTVPSLPPALLPALSSLTPPKPSLWIRNIQLSFFGLLVGLPVVLWEMHGDLFPGVLESEAEYLDEGGGWWTWTRAGSVVGTFFDGFNAVTWVVVGLQLTGGLLSGASLSFFRGAE</sequence>
<feature type="compositionally biased region" description="Basic and acidic residues" evidence="5">
    <location>
        <begin position="136"/>
        <end position="148"/>
    </location>
</feature>
<feature type="region of interest" description="Disordered" evidence="5">
    <location>
        <begin position="205"/>
        <end position="227"/>
    </location>
</feature>
<name>A0A0D6ESJ1_SPOSA</name>
<keyword evidence="4 6" id="KW-0472">Membrane</keyword>
<dbReference type="PANTHER" id="PTHR10231">
    <property type="entry name" value="NUCLEOTIDE-SUGAR TRANSMEMBRANE TRANSPORTER"/>
    <property type="match status" value="1"/>
</dbReference>
<dbReference type="EMBL" id="CENE01000034">
    <property type="protein sequence ID" value="CEQ42736.1"/>
    <property type="molecule type" value="Genomic_DNA"/>
</dbReference>